<dbReference type="PANTHER" id="PTHR31286">
    <property type="entry name" value="GLYCINE-RICH CELL WALL STRUCTURAL PROTEIN 1.8-LIKE"/>
    <property type="match status" value="1"/>
</dbReference>
<comment type="caution">
    <text evidence="2">The sequence shown here is derived from an EMBL/GenBank/DDBJ whole genome shotgun (WGS) entry which is preliminary data.</text>
</comment>
<gene>
    <name evidence="2" type="ORF">CTI12_AA596040</name>
</gene>
<sequence>MRNKRQTRPPQKLADSDYSVNNTKTISQKTVSKKGVNKDGMNNAEIMGEGAKHEENNRNVEDSQAIVNGEEDGDKCEGTGNVVNEFVDNTVVNAKVQGVCVADSEVQNVNLNENGCNSQNQGVRVSTDVNEQKKADGDTSQDTSQLGVGRMGFARVLVEMNTTKEIPEVIEVVYRNGNKEELCRKKVTVAYDWTPPRCSTCCVFGHTTMKCGKKCVNEEPSKNEEVTENNEKDNSDGFEKVKKRFNGKGGDSNKQHNHKENAKKEVPKPAAKFVYQPKSNRGGGTSNGNGKPNE</sequence>
<evidence type="ECO:0000313" key="3">
    <source>
        <dbReference type="Proteomes" id="UP000245207"/>
    </source>
</evidence>
<feature type="region of interest" description="Disordered" evidence="1">
    <location>
        <begin position="218"/>
        <end position="294"/>
    </location>
</feature>
<reference evidence="2 3" key="1">
    <citation type="journal article" date="2018" name="Mol. Plant">
        <title>The genome of Artemisia annua provides insight into the evolution of Asteraceae family and artemisinin biosynthesis.</title>
        <authorList>
            <person name="Shen Q."/>
            <person name="Zhang L."/>
            <person name="Liao Z."/>
            <person name="Wang S."/>
            <person name="Yan T."/>
            <person name="Shi P."/>
            <person name="Liu M."/>
            <person name="Fu X."/>
            <person name="Pan Q."/>
            <person name="Wang Y."/>
            <person name="Lv Z."/>
            <person name="Lu X."/>
            <person name="Zhang F."/>
            <person name="Jiang W."/>
            <person name="Ma Y."/>
            <person name="Chen M."/>
            <person name="Hao X."/>
            <person name="Li L."/>
            <person name="Tang Y."/>
            <person name="Lv G."/>
            <person name="Zhou Y."/>
            <person name="Sun X."/>
            <person name="Brodelius P.E."/>
            <person name="Rose J.K.C."/>
            <person name="Tang K."/>
        </authorList>
    </citation>
    <scope>NUCLEOTIDE SEQUENCE [LARGE SCALE GENOMIC DNA]</scope>
    <source>
        <strain evidence="3">cv. Huhao1</strain>
        <tissue evidence="2">Leaf</tissue>
    </source>
</reference>
<evidence type="ECO:0000256" key="1">
    <source>
        <dbReference type="SAM" id="MobiDB-lite"/>
    </source>
</evidence>
<dbReference type="InterPro" id="IPR040256">
    <property type="entry name" value="At4g02000-like"/>
</dbReference>
<feature type="compositionally biased region" description="Polar residues" evidence="1">
    <location>
        <begin position="112"/>
        <end position="129"/>
    </location>
</feature>
<feature type="compositionally biased region" description="Polar residues" evidence="1">
    <location>
        <begin position="18"/>
        <end position="30"/>
    </location>
</feature>
<dbReference type="Proteomes" id="UP000245207">
    <property type="component" value="Unassembled WGS sequence"/>
</dbReference>
<feature type="compositionally biased region" description="Basic and acidic residues" evidence="1">
    <location>
        <begin position="251"/>
        <end position="267"/>
    </location>
</feature>
<dbReference type="EMBL" id="PKPP01017222">
    <property type="protein sequence ID" value="PWA37114.1"/>
    <property type="molecule type" value="Genomic_DNA"/>
</dbReference>
<feature type="region of interest" description="Disordered" evidence="1">
    <location>
        <begin position="112"/>
        <end position="146"/>
    </location>
</feature>
<keyword evidence="3" id="KW-1185">Reference proteome</keyword>
<dbReference type="PANTHER" id="PTHR31286:SF180">
    <property type="entry name" value="OS10G0362600 PROTEIN"/>
    <property type="match status" value="1"/>
</dbReference>
<proteinExistence type="predicted"/>
<organism evidence="2 3">
    <name type="scientific">Artemisia annua</name>
    <name type="common">Sweet wormwood</name>
    <dbReference type="NCBI Taxonomy" id="35608"/>
    <lineage>
        <taxon>Eukaryota</taxon>
        <taxon>Viridiplantae</taxon>
        <taxon>Streptophyta</taxon>
        <taxon>Embryophyta</taxon>
        <taxon>Tracheophyta</taxon>
        <taxon>Spermatophyta</taxon>
        <taxon>Magnoliopsida</taxon>
        <taxon>eudicotyledons</taxon>
        <taxon>Gunneridae</taxon>
        <taxon>Pentapetalae</taxon>
        <taxon>asterids</taxon>
        <taxon>campanulids</taxon>
        <taxon>Asterales</taxon>
        <taxon>Asteraceae</taxon>
        <taxon>Asteroideae</taxon>
        <taxon>Anthemideae</taxon>
        <taxon>Artemisiinae</taxon>
        <taxon>Artemisia</taxon>
    </lineage>
</organism>
<name>A0A2U1KK11_ARTAN</name>
<evidence type="ECO:0000313" key="2">
    <source>
        <dbReference type="EMBL" id="PWA37114.1"/>
    </source>
</evidence>
<feature type="compositionally biased region" description="Basic and acidic residues" evidence="1">
    <location>
        <begin position="218"/>
        <end position="240"/>
    </location>
</feature>
<dbReference type="OrthoDB" id="851886at2759"/>
<protein>
    <submittedName>
        <fullName evidence="2">Zinc knuckle CX2CX4HX4C</fullName>
    </submittedName>
</protein>
<accession>A0A2U1KK11</accession>
<feature type="region of interest" description="Disordered" evidence="1">
    <location>
        <begin position="1"/>
        <end position="43"/>
    </location>
</feature>
<dbReference type="AlphaFoldDB" id="A0A2U1KK11"/>